<dbReference type="InterPro" id="IPR009019">
    <property type="entry name" value="KH_sf_prok-type"/>
</dbReference>
<evidence type="ECO:0000256" key="7">
    <source>
        <dbReference type="PROSITE-ProRule" id="PRU00118"/>
    </source>
</evidence>
<dbReference type="NCBIfam" id="TIGR01008">
    <property type="entry name" value="uS3_euk_arch"/>
    <property type="match status" value="1"/>
</dbReference>
<dbReference type="FunFam" id="3.30.300.20:FF:000001">
    <property type="entry name" value="30S ribosomal protein S3"/>
    <property type="match status" value="1"/>
</dbReference>
<dbReference type="InterPro" id="IPR057258">
    <property type="entry name" value="Ribosomal_uS3"/>
</dbReference>
<evidence type="ECO:0000256" key="8">
    <source>
        <dbReference type="SAM" id="MobiDB-lite"/>
    </source>
</evidence>
<feature type="compositionally biased region" description="Basic and acidic residues" evidence="8">
    <location>
        <begin position="240"/>
        <end position="273"/>
    </location>
</feature>
<dbReference type="InterPro" id="IPR004044">
    <property type="entry name" value="KH_dom_type_2"/>
</dbReference>
<dbReference type="PANTHER" id="PTHR11760">
    <property type="entry name" value="30S/40S RIBOSOMAL PROTEIN S3"/>
    <property type="match status" value="1"/>
</dbReference>
<evidence type="ECO:0000313" key="10">
    <source>
        <dbReference type="EMBL" id="MBI4210128.1"/>
    </source>
</evidence>
<dbReference type="CDD" id="cd02411">
    <property type="entry name" value="KH-II_30S_S3_arch"/>
    <property type="match status" value="1"/>
</dbReference>
<dbReference type="SMART" id="SM00322">
    <property type="entry name" value="KH"/>
    <property type="match status" value="1"/>
</dbReference>
<dbReference type="GO" id="GO:0022627">
    <property type="term" value="C:cytosolic small ribosomal subunit"/>
    <property type="evidence" value="ECO:0007669"/>
    <property type="project" value="UniProtKB-UniRule"/>
</dbReference>
<evidence type="ECO:0000256" key="2">
    <source>
        <dbReference type="ARBA" id="ARBA00022730"/>
    </source>
</evidence>
<feature type="domain" description="KH type-2" evidence="9">
    <location>
        <begin position="16"/>
        <end position="85"/>
    </location>
</feature>
<dbReference type="InterPro" id="IPR036419">
    <property type="entry name" value="Ribosomal_S3_C_sf"/>
</dbReference>
<evidence type="ECO:0000256" key="5">
    <source>
        <dbReference type="ARBA" id="ARBA00023274"/>
    </source>
</evidence>
<dbReference type="InterPro" id="IPR015946">
    <property type="entry name" value="KH_dom-like_a/b"/>
</dbReference>
<dbReference type="GO" id="GO:0006412">
    <property type="term" value="P:translation"/>
    <property type="evidence" value="ECO:0007669"/>
    <property type="project" value="UniProtKB-UniRule"/>
</dbReference>
<dbReference type="InterPro" id="IPR004087">
    <property type="entry name" value="KH_dom"/>
</dbReference>
<dbReference type="SUPFAM" id="SSF54821">
    <property type="entry name" value="Ribosomal protein S3 C-terminal domain"/>
    <property type="match status" value="1"/>
</dbReference>
<dbReference type="AlphaFoldDB" id="A0A8T3YM34"/>
<dbReference type="InterPro" id="IPR001351">
    <property type="entry name" value="Ribosomal_uS3_C"/>
</dbReference>
<proteinExistence type="inferred from homology"/>
<dbReference type="SUPFAM" id="SSF54814">
    <property type="entry name" value="Prokaryotic type KH domain (KH-domain type II)"/>
    <property type="match status" value="1"/>
</dbReference>
<dbReference type="GO" id="GO:0003735">
    <property type="term" value="F:structural constituent of ribosome"/>
    <property type="evidence" value="ECO:0007669"/>
    <property type="project" value="UniProtKB-UniRule"/>
</dbReference>
<keyword evidence="4 10" id="KW-0689">Ribosomal protein</keyword>
<keyword evidence="2" id="KW-0699">rRNA-binding</keyword>
<gene>
    <name evidence="10" type="ORF">HY544_01300</name>
</gene>
<evidence type="ECO:0000256" key="3">
    <source>
        <dbReference type="ARBA" id="ARBA00022884"/>
    </source>
</evidence>
<dbReference type="PROSITE" id="PS50823">
    <property type="entry name" value="KH_TYPE_2"/>
    <property type="match status" value="1"/>
</dbReference>
<organism evidence="10 11">
    <name type="scientific">Candidatus Iainarchaeum sp</name>
    <dbReference type="NCBI Taxonomy" id="3101447"/>
    <lineage>
        <taxon>Archaea</taxon>
        <taxon>Candidatus Iainarchaeota</taxon>
        <taxon>Candidatus Iainarchaeia</taxon>
        <taxon>Candidatus Iainarchaeales</taxon>
        <taxon>Candidatus Iainarchaeaceae</taxon>
        <taxon>Candidatus Iainarchaeum</taxon>
    </lineage>
</organism>
<evidence type="ECO:0000256" key="4">
    <source>
        <dbReference type="ARBA" id="ARBA00022980"/>
    </source>
</evidence>
<reference evidence="10" key="1">
    <citation type="submission" date="2020-07" db="EMBL/GenBank/DDBJ databases">
        <title>Huge and variable diversity of episymbiotic CPR bacteria and DPANN archaea in groundwater ecosystems.</title>
        <authorList>
            <person name="He C.Y."/>
            <person name="Keren R."/>
            <person name="Whittaker M."/>
            <person name="Farag I.F."/>
            <person name="Doudna J."/>
            <person name="Cate J.H.D."/>
            <person name="Banfield J.F."/>
        </authorList>
    </citation>
    <scope>NUCLEOTIDE SEQUENCE</scope>
    <source>
        <strain evidence="10">NC_groundwater_1296_Ag_S-0.2um_52_80</strain>
    </source>
</reference>
<evidence type="ECO:0000256" key="6">
    <source>
        <dbReference type="NCBIfam" id="TIGR01008"/>
    </source>
</evidence>
<keyword evidence="3 7" id="KW-0694">RNA-binding</keyword>
<evidence type="ECO:0000259" key="9">
    <source>
        <dbReference type="PROSITE" id="PS50823"/>
    </source>
</evidence>
<evidence type="ECO:0000256" key="1">
    <source>
        <dbReference type="ARBA" id="ARBA00010761"/>
    </source>
</evidence>
<dbReference type="InterPro" id="IPR005703">
    <property type="entry name" value="Ribosomal_uS3_euk/arc"/>
</dbReference>
<dbReference type="NCBIfam" id="NF003219">
    <property type="entry name" value="PRK04191.1"/>
    <property type="match status" value="1"/>
</dbReference>
<name>A0A8T3YM34_9ARCH</name>
<protein>
    <recommendedName>
        <fullName evidence="6">30S ribosomal protein S3</fullName>
    </recommendedName>
</protein>
<evidence type="ECO:0000313" key="11">
    <source>
        <dbReference type="Proteomes" id="UP000732298"/>
    </source>
</evidence>
<comment type="caution">
    <text evidence="10">The sequence shown here is derived from an EMBL/GenBank/DDBJ whole genome shotgun (WGS) entry which is preliminary data.</text>
</comment>
<dbReference type="Gene3D" id="3.30.1140.32">
    <property type="entry name" value="Ribosomal protein S3, C-terminal domain"/>
    <property type="match status" value="1"/>
</dbReference>
<keyword evidence="5" id="KW-0687">Ribonucleoprotein</keyword>
<accession>A0A8T3YM34</accession>
<dbReference type="Pfam" id="PF07650">
    <property type="entry name" value="KH_2"/>
    <property type="match status" value="1"/>
</dbReference>
<sequence>MIEKVFVKQGLNKVELDNYLAKELDKAGFTKSEIVKTPLVTRIVVNVTRPGLAIGKSGSNIAQLTETIGKKFGIDNPQIEIKEIEKQEIDAQAVANRFKALIERGFSWRSVVFRGLQDMQRAGAQGAEIIVGGKLSGKGGRKKSVRIAWGYMKKVGEQAKLVDYGHAAAYPKVGAIGIKVKIVKPGMIFPDKEKAQPYIEKRMAAEKTAAANSVAETKAIEPVPASEAISAEKPVVAAESKNEPVTPKEEKKEKAAHKEPRKHGGESNAHEHTGQGYSASDAKGNEQKSEEIAGGEAGKAEEGK</sequence>
<comment type="similarity">
    <text evidence="1">Belongs to the universal ribosomal protein uS3 family.</text>
</comment>
<dbReference type="PROSITE" id="PS50084">
    <property type="entry name" value="KH_TYPE_1"/>
    <property type="match status" value="1"/>
</dbReference>
<dbReference type="Gene3D" id="3.30.300.20">
    <property type="match status" value="1"/>
</dbReference>
<dbReference type="Pfam" id="PF00189">
    <property type="entry name" value="Ribosomal_S3_C"/>
    <property type="match status" value="1"/>
</dbReference>
<dbReference type="GO" id="GO:0019843">
    <property type="term" value="F:rRNA binding"/>
    <property type="evidence" value="ECO:0007669"/>
    <property type="project" value="UniProtKB-KW"/>
</dbReference>
<dbReference type="Proteomes" id="UP000732298">
    <property type="component" value="Unassembled WGS sequence"/>
</dbReference>
<dbReference type="EMBL" id="JACQPB010000019">
    <property type="protein sequence ID" value="MBI4210128.1"/>
    <property type="molecule type" value="Genomic_DNA"/>
</dbReference>
<feature type="region of interest" description="Disordered" evidence="8">
    <location>
        <begin position="231"/>
        <end position="304"/>
    </location>
</feature>
<dbReference type="PANTHER" id="PTHR11760:SF32">
    <property type="entry name" value="SMALL RIBOSOMAL SUBUNIT PROTEIN US3"/>
    <property type="match status" value="1"/>
</dbReference>